<feature type="compositionally biased region" description="Gly residues" evidence="1">
    <location>
        <begin position="33"/>
        <end position="49"/>
    </location>
</feature>
<dbReference type="AlphaFoldDB" id="A0A3M7P972"/>
<organism evidence="2 3">
    <name type="scientific">Brachionus plicatilis</name>
    <name type="common">Marine rotifer</name>
    <name type="synonym">Brachionus muelleri</name>
    <dbReference type="NCBI Taxonomy" id="10195"/>
    <lineage>
        <taxon>Eukaryota</taxon>
        <taxon>Metazoa</taxon>
        <taxon>Spiralia</taxon>
        <taxon>Gnathifera</taxon>
        <taxon>Rotifera</taxon>
        <taxon>Eurotatoria</taxon>
        <taxon>Monogononta</taxon>
        <taxon>Pseudotrocha</taxon>
        <taxon>Ploima</taxon>
        <taxon>Brachionidae</taxon>
        <taxon>Brachionus</taxon>
    </lineage>
</organism>
<evidence type="ECO:0000313" key="3">
    <source>
        <dbReference type="Proteomes" id="UP000276133"/>
    </source>
</evidence>
<feature type="region of interest" description="Disordered" evidence="1">
    <location>
        <begin position="16"/>
        <end position="49"/>
    </location>
</feature>
<feature type="non-terminal residue" evidence="2">
    <location>
        <position position="1"/>
    </location>
</feature>
<accession>A0A3M7P972</accession>
<proteinExistence type="predicted"/>
<sequence>RDFARRIELWKERTNGVKAGAASRDPDQYPGIGNRGLGQRGPGRSSGLGFGIGEEFIEISKEGK</sequence>
<reference evidence="2 3" key="1">
    <citation type="journal article" date="2018" name="Sci. Rep.">
        <title>Genomic signatures of local adaptation to the degree of environmental predictability in rotifers.</title>
        <authorList>
            <person name="Franch-Gras L."/>
            <person name="Hahn C."/>
            <person name="Garcia-Roger E.M."/>
            <person name="Carmona M.J."/>
            <person name="Serra M."/>
            <person name="Gomez A."/>
        </authorList>
    </citation>
    <scope>NUCLEOTIDE SEQUENCE [LARGE SCALE GENOMIC DNA]</scope>
    <source>
        <strain evidence="2">HYR1</strain>
    </source>
</reference>
<name>A0A3M7P972_BRAPC</name>
<dbReference type="Proteomes" id="UP000276133">
    <property type="component" value="Unassembled WGS sequence"/>
</dbReference>
<protein>
    <submittedName>
        <fullName evidence="2">Uncharacterized protein</fullName>
    </submittedName>
</protein>
<dbReference type="EMBL" id="REGN01012370">
    <property type="protein sequence ID" value="RMZ95573.1"/>
    <property type="molecule type" value="Genomic_DNA"/>
</dbReference>
<gene>
    <name evidence="2" type="ORF">BpHYR1_034980</name>
</gene>
<comment type="caution">
    <text evidence="2">The sequence shown here is derived from an EMBL/GenBank/DDBJ whole genome shotgun (WGS) entry which is preliminary data.</text>
</comment>
<evidence type="ECO:0000256" key="1">
    <source>
        <dbReference type="SAM" id="MobiDB-lite"/>
    </source>
</evidence>
<evidence type="ECO:0000313" key="2">
    <source>
        <dbReference type="EMBL" id="RMZ95573.1"/>
    </source>
</evidence>
<keyword evidence="3" id="KW-1185">Reference proteome</keyword>